<keyword evidence="2" id="KW-0677">Repeat</keyword>
<evidence type="ECO:0000256" key="4">
    <source>
        <dbReference type="SAM" id="MobiDB-lite"/>
    </source>
</evidence>
<proteinExistence type="inferred from homology"/>
<comment type="similarity">
    <text evidence="1">Belongs to the FES1 family.</text>
</comment>
<evidence type="ECO:0000259" key="5">
    <source>
        <dbReference type="Pfam" id="PF08609"/>
    </source>
</evidence>
<feature type="region of interest" description="Disordered" evidence="4">
    <location>
        <begin position="169"/>
        <end position="213"/>
    </location>
</feature>
<evidence type="ECO:0000256" key="3">
    <source>
        <dbReference type="ARBA" id="ARBA00024912"/>
    </source>
</evidence>
<dbReference type="InterPro" id="IPR050693">
    <property type="entry name" value="Hsp70_NEF-Inhibitors"/>
</dbReference>
<comment type="function">
    <text evidence="3">Functions as a nucleotide exchange factor (NEF) for Hsp70 chaperones which accelerates the release of ADP. Required for fully efficient Hsp70-mediated folding of proteins.</text>
</comment>
<organism evidence="6 7">
    <name type="scientific">Monosporascus cannonballus</name>
    <dbReference type="NCBI Taxonomy" id="155416"/>
    <lineage>
        <taxon>Eukaryota</taxon>
        <taxon>Fungi</taxon>
        <taxon>Dikarya</taxon>
        <taxon>Ascomycota</taxon>
        <taxon>Pezizomycotina</taxon>
        <taxon>Sordariomycetes</taxon>
        <taxon>Xylariomycetidae</taxon>
        <taxon>Xylariales</taxon>
        <taxon>Xylariales incertae sedis</taxon>
        <taxon>Monosporascus</taxon>
    </lineage>
</organism>
<evidence type="ECO:0000256" key="1">
    <source>
        <dbReference type="ARBA" id="ARBA00011045"/>
    </source>
</evidence>
<evidence type="ECO:0000256" key="2">
    <source>
        <dbReference type="ARBA" id="ARBA00022737"/>
    </source>
</evidence>
<dbReference type="PANTHER" id="PTHR19316:SF18">
    <property type="entry name" value="HSP70-BINDING PROTEIN 1"/>
    <property type="match status" value="1"/>
</dbReference>
<dbReference type="PANTHER" id="PTHR19316">
    <property type="entry name" value="PROTEIN FOLDING REGULATOR"/>
    <property type="match status" value="1"/>
</dbReference>
<evidence type="ECO:0000313" key="6">
    <source>
        <dbReference type="EMBL" id="RYO77993.1"/>
    </source>
</evidence>
<keyword evidence="7" id="KW-1185">Reference proteome</keyword>
<gene>
    <name evidence="6" type="ORF">DL762_008933</name>
</gene>
<dbReference type="Pfam" id="PF08609">
    <property type="entry name" value="Fes1"/>
    <property type="match status" value="1"/>
</dbReference>
<protein>
    <recommendedName>
        <fullName evidence="5">Nucleotide exchange factor Fes1 domain-containing protein</fullName>
    </recommendedName>
</protein>
<dbReference type="InterPro" id="IPR011989">
    <property type="entry name" value="ARM-like"/>
</dbReference>
<evidence type="ECO:0000313" key="7">
    <source>
        <dbReference type="Proteomes" id="UP000294003"/>
    </source>
</evidence>
<feature type="compositionally biased region" description="Low complexity" evidence="4">
    <location>
        <begin position="34"/>
        <end position="48"/>
    </location>
</feature>
<feature type="compositionally biased region" description="Polar residues" evidence="4">
    <location>
        <begin position="15"/>
        <end position="26"/>
    </location>
</feature>
<name>A0ABY0GZ85_9PEZI</name>
<dbReference type="SUPFAM" id="SSF48371">
    <property type="entry name" value="ARM repeat"/>
    <property type="match status" value="1"/>
</dbReference>
<sequence>MAQNKSLNELLKWSIENSTTPQSNPVPDSAPNDTNGAAAQQTSTTGAAPRNLDPELLAQLLGGPSDAELMQAAVEHATSQDPEITLESRLTALDNLEQLVESLDNANLLSKLGLWTPLLGLLGHGEARVRLMATWCVATAVQNNAPCQERLVALGGVERLVAMALGERAPAPAEEEGEEAGEEGRQKQREGGSDATAAIGDAETATGTRNEEDKDVRRKAVYALSCAVRNYQPAMDVCTNELRKKGEHVENIDATDMDAINDVINNLKEKVTKA</sequence>
<dbReference type="InterPro" id="IPR013918">
    <property type="entry name" value="Nucleotide_exch_fac_Fes1"/>
</dbReference>
<feature type="compositionally biased region" description="Basic and acidic residues" evidence="4">
    <location>
        <begin position="182"/>
        <end position="192"/>
    </location>
</feature>
<comment type="caution">
    <text evidence="6">The sequence shown here is derived from an EMBL/GenBank/DDBJ whole genome shotgun (WGS) entry which is preliminary data.</text>
</comment>
<accession>A0ABY0GZ85</accession>
<dbReference type="InterPro" id="IPR016024">
    <property type="entry name" value="ARM-type_fold"/>
</dbReference>
<dbReference type="Proteomes" id="UP000294003">
    <property type="component" value="Unassembled WGS sequence"/>
</dbReference>
<reference evidence="6 7" key="1">
    <citation type="submission" date="2018-06" db="EMBL/GenBank/DDBJ databases">
        <title>Complete Genomes of Monosporascus.</title>
        <authorList>
            <person name="Robinson A.J."/>
            <person name="Natvig D.O."/>
        </authorList>
    </citation>
    <scope>NUCLEOTIDE SEQUENCE [LARGE SCALE GENOMIC DNA]</scope>
    <source>
        <strain evidence="6 7">CBS 609.92</strain>
    </source>
</reference>
<feature type="domain" description="Nucleotide exchange factor Fes1" evidence="5">
    <location>
        <begin position="7"/>
        <end position="109"/>
    </location>
</feature>
<dbReference type="Gene3D" id="1.25.10.10">
    <property type="entry name" value="Leucine-rich Repeat Variant"/>
    <property type="match status" value="1"/>
</dbReference>
<dbReference type="EMBL" id="QJNS01000416">
    <property type="protein sequence ID" value="RYO77993.1"/>
    <property type="molecule type" value="Genomic_DNA"/>
</dbReference>
<feature type="region of interest" description="Disordered" evidence="4">
    <location>
        <begin position="1"/>
        <end position="51"/>
    </location>
</feature>